<gene>
    <name evidence="2" type="ORF">HA332_13865</name>
</gene>
<comment type="caution">
    <text evidence="2">The sequence shown here is derived from an EMBL/GenBank/DDBJ whole genome shotgun (WGS) entry which is preliminary data.</text>
</comment>
<dbReference type="AlphaFoldDB" id="A0A832TSI8"/>
<keyword evidence="1" id="KW-1133">Transmembrane helix</keyword>
<dbReference type="EMBL" id="DUJO01000061">
    <property type="protein sequence ID" value="HII75419.1"/>
    <property type="molecule type" value="Genomic_DNA"/>
</dbReference>
<accession>A0A832TSI8</accession>
<reference evidence="2" key="1">
    <citation type="journal article" date="2020" name="bioRxiv">
        <title>A rank-normalized archaeal taxonomy based on genome phylogeny resolves widespread incomplete and uneven classifications.</title>
        <authorList>
            <person name="Rinke C."/>
            <person name="Chuvochina M."/>
            <person name="Mussig A.J."/>
            <person name="Chaumeil P.-A."/>
            <person name="Waite D.W."/>
            <person name="Whitman W.B."/>
            <person name="Parks D.H."/>
            <person name="Hugenholtz P."/>
        </authorList>
    </citation>
    <scope>NUCLEOTIDE SEQUENCE</scope>
    <source>
        <strain evidence="2">UBA8838</strain>
    </source>
</reference>
<name>A0A832TSI8_9CREN</name>
<proteinExistence type="predicted"/>
<protein>
    <submittedName>
        <fullName evidence="2">Uncharacterized protein</fullName>
    </submittedName>
</protein>
<feature type="transmembrane region" description="Helical" evidence="1">
    <location>
        <begin position="7"/>
        <end position="29"/>
    </location>
</feature>
<evidence type="ECO:0000313" key="2">
    <source>
        <dbReference type="EMBL" id="HII75419.1"/>
    </source>
</evidence>
<evidence type="ECO:0000256" key="1">
    <source>
        <dbReference type="SAM" id="Phobius"/>
    </source>
</evidence>
<organism evidence="2 3">
    <name type="scientific">Sulfurisphaera tokodaii</name>
    <dbReference type="NCBI Taxonomy" id="111955"/>
    <lineage>
        <taxon>Archaea</taxon>
        <taxon>Thermoproteota</taxon>
        <taxon>Thermoprotei</taxon>
        <taxon>Sulfolobales</taxon>
        <taxon>Sulfolobaceae</taxon>
        <taxon>Sulfurisphaera</taxon>
    </lineage>
</organism>
<keyword evidence="1" id="KW-0812">Transmembrane</keyword>
<dbReference type="OMA" id="DYGIMYI"/>
<dbReference type="RefSeq" id="WP_010979084.1">
    <property type="nucleotide sequence ID" value="NZ_BAABQO010000023.1"/>
</dbReference>
<keyword evidence="1" id="KW-0472">Membrane</keyword>
<sequence length="531" mass="58393">MRRGISVAIALIIALLLLIVFLIPVFILFNEKPIYSTQGQFQGSAYIQQQQYQNNQVYRGNPNIYYNSSTTPSLVFYFNSLPSLFNITQIYYYNGSIWVPVLHGNLVVSGNTKLPLPEKAFNDPIILVTSLGNVYFLDPNTSITTVTVSGPTGKIPIYITAFVINGSKTIPVSIQVIFGTNPPTLTPTLCYVNPGTYTISNKNGSTIFLSGYGLTATFQDWTIVGDGTLNSQSPQSVTLTAYGPVVITAVYKAQLTKFTVTIMPKGIPLGSKVQNNGATLTSLNLTIPVLIDNKLYNIPASGATLQLTYGYHIIQFPITYNITFNYTYSRTTIYAGEINTYQLTGLSTSSNNIQVVNKNEIFVNSSGTVYGNYQVSQVYYLVIVKNNFYLPNGVTLVSNTSPILGDLAGQLIQINNTYDWGPTSNYMPQKFYVPANSKFKVTYDYLSQSPIGTYKLLLQLPLLGISQTYVSLLSYPQCITVNYANGNTQTIYIGQNGYPNGNSYFTVSMPVTIINYEEWEYGGTTSPGGGL</sequence>
<evidence type="ECO:0000313" key="3">
    <source>
        <dbReference type="Proteomes" id="UP000646844"/>
    </source>
</evidence>
<dbReference type="Proteomes" id="UP000646844">
    <property type="component" value="Unassembled WGS sequence"/>
</dbReference>
<dbReference type="GeneID" id="1459056"/>